<dbReference type="Pfam" id="PF08843">
    <property type="entry name" value="AbiEii"/>
    <property type="match status" value="1"/>
</dbReference>
<protein>
    <recommendedName>
        <fullName evidence="3">Nucleotidyl transferase AbiEii/AbiGii toxin family protein</fullName>
    </recommendedName>
</protein>
<dbReference type="InterPro" id="IPR014942">
    <property type="entry name" value="AbiEii"/>
</dbReference>
<sequence>MVKNVAASIIERLKNLSRANGKAFNVITILYFQERFLQRLSLSSYKENLILKGGLYLYSVTKFKSRPTRDMDFSGKRLRNDADAMVKIITSICEITTDEEDGIVFHTDKITAQIIKEDADYEGVRIKIPCTLANMKEMLQLDIGFGDVVIPSPRTIEFPTLLEMNMPEILVYSNDSVVSEKFEAMISLSENNSRMKDFYDIYTLARSVEFDGRTLYEAVFETFQQRMTNVEREHVIFTPDFYSNSKRNMMWKNFMSNLKLEEELSFIEVMEIINIFLKPIYDHVLSEDEFFGKWDISLMVWNKLIGVGDA</sequence>
<keyword evidence="2" id="KW-1185">Reference proteome</keyword>
<name>A0A167EIE0_9BACL</name>
<gene>
    <name evidence="1" type="ORF">PNBC_08050</name>
</gene>
<dbReference type="KEGG" id="pcx:LPB68_21760"/>
<dbReference type="OrthoDB" id="9808443at2"/>
<dbReference type="EMBL" id="LSFN01000007">
    <property type="protein sequence ID" value="OAB75574.1"/>
    <property type="molecule type" value="Genomic_DNA"/>
</dbReference>
<accession>A0A167EIE0</accession>
<dbReference type="RefSeq" id="WP_068656970.1">
    <property type="nucleotide sequence ID" value="NZ_CP017773.1"/>
</dbReference>
<dbReference type="Gene3D" id="3.10.450.620">
    <property type="entry name" value="JHP933, nucleotidyltransferase-like core domain"/>
    <property type="match status" value="1"/>
</dbReference>
<comment type="caution">
    <text evidence="1">The sequence shown here is derived from an EMBL/GenBank/DDBJ whole genome shotgun (WGS) entry which is preliminary data.</text>
</comment>
<evidence type="ECO:0000313" key="1">
    <source>
        <dbReference type="EMBL" id="OAB75574.1"/>
    </source>
</evidence>
<proteinExistence type="predicted"/>
<organism evidence="1 2">
    <name type="scientific">Paenibacillus crassostreae</name>
    <dbReference type="NCBI Taxonomy" id="1763538"/>
    <lineage>
        <taxon>Bacteria</taxon>
        <taxon>Bacillati</taxon>
        <taxon>Bacillota</taxon>
        <taxon>Bacilli</taxon>
        <taxon>Bacillales</taxon>
        <taxon>Paenibacillaceae</taxon>
        <taxon>Paenibacillus</taxon>
    </lineage>
</organism>
<evidence type="ECO:0000313" key="2">
    <source>
        <dbReference type="Proteomes" id="UP000077134"/>
    </source>
</evidence>
<dbReference type="Proteomes" id="UP000077134">
    <property type="component" value="Unassembled WGS sequence"/>
</dbReference>
<evidence type="ECO:0008006" key="3">
    <source>
        <dbReference type="Google" id="ProtNLM"/>
    </source>
</evidence>
<reference evidence="1 2" key="1">
    <citation type="submission" date="2016-02" db="EMBL/GenBank/DDBJ databases">
        <title>Paenibacillus sp. LPB0068, isolated from Crassostrea gigas.</title>
        <authorList>
            <person name="Shin S.-K."/>
            <person name="Yi H."/>
        </authorList>
    </citation>
    <scope>NUCLEOTIDE SEQUENCE [LARGE SCALE GENOMIC DNA]</scope>
    <source>
        <strain evidence="1 2">LPB0068</strain>
    </source>
</reference>
<dbReference type="AlphaFoldDB" id="A0A167EIE0"/>